<feature type="domain" description="Transposase for insertion sequence element IS21-like C-terminal" evidence="2">
    <location>
        <begin position="49"/>
        <end position="121"/>
    </location>
</feature>
<gene>
    <name evidence="3" type="ORF">FE374_03650</name>
</gene>
<dbReference type="AlphaFoldDB" id="A0A5B8C7E3"/>
<dbReference type="PANTHER" id="PTHR35004">
    <property type="entry name" value="TRANSPOSASE RV3428C-RELATED"/>
    <property type="match status" value="1"/>
</dbReference>
<dbReference type="Proteomes" id="UP000314616">
    <property type="component" value="Chromosome"/>
</dbReference>
<name>A0A5B8C7E3_9MICO</name>
<reference evidence="3 4" key="1">
    <citation type="submission" date="2019-05" db="EMBL/GenBank/DDBJ databases">
        <title>Georgenia *** sp. nov., and Georgenia *** sp. nov., isolated from the intestinal contents of plateau pika (Ochotona curzoniae) in the Qinghai-Tibet plateau of China.</title>
        <authorList>
            <person name="Tian Z."/>
        </authorList>
    </citation>
    <scope>NUCLEOTIDE SEQUENCE [LARGE SCALE GENOMIC DNA]</scope>
    <source>
        <strain evidence="3 4">Z443</strain>
    </source>
</reference>
<dbReference type="EMBL" id="CP040915">
    <property type="protein sequence ID" value="QDC23846.1"/>
    <property type="molecule type" value="Genomic_DNA"/>
</dbReference>
<feature type="compositionally biased region" description="Low complexity" evidence="1">
    <location>
        <begin position="132"/>
        <end position="146"/>
    </location>
</feature>
<sequence>MPSAALASPEDFNTQLAGRLQVANPRRKRVLGCAPAERVGADRQAMMALPPVPPTVGWADASRLPRDHYIRLDSNDYSVHPGVIGRRIEARADLVRVCVLSDGQVVADHPRCWARHQTLTNQSTQPPRRRCASSAPPCCAAAPNPR</sequence>
<dbReference type="KEGG" id="gyu:FE374_03650"/>
<protein>
    <recommendedName>
        <fullName evidence="2">Transposase for insertion sequence element IS21-like C-terminal domain-containing protein</fullName>
    </recommendedName>
</protein>
<dbReference type="PANTHER" id="PTHR35004:SF8">
    <property type="entry name" value="TRANSPOSASE RV3428C-RELATED"/>
    <property type="match status" value="1"/>
</dbReference>
<feature type="region of interest" description="Disordered" evidence="1">
    <location>
        <begin position="119"/>
        <end position="146"/>
    </location>
</feature>
<organism evidence="3 4">
    <name type="scientific">Georgenia yuyongxinii</name>
    <dbReference type="NCBI Taxonomy" id="2589797"/>
    <lineage>
        <taxon>Bacteria</taxon>
        <taxon>Bacillati</taxon>
        <taxon>Actinomycetota</taxon>
        <taxon>Actinomycetes</taxon>
        <taxon>Micrococcales</taxon>
        <taxon>Bogoriellaceae</taxon>
        <taxon>Georgenia</taxon>
    </lineage>
</organism>
<evidence type="ECO:0000256" key="1">
    <source>
        <dbReference type="SAM" id="MobiDB-lite"/>
    </source>
</evidence>
<evidence type="ECO:0000259" key="2">
    <source>
        <dbReference type="Pfam" id="PF22483"/>
    </source>
</evidence>
<dbReference type="Pfam" id="PF22483">
    <property type="entry name" value="Mu-transpos_C_2"/>
    <property type="match status" value="1"/>
</dbReference>
<proteinExistence type="predicted"/>
<evidence type="ECO:0000313" key="3">
    <source>
        <dbReference type="EMBL" id="QDC23846.1"/>
    </source>
</evidence>
<dbReference type="OrthoDB" id="3204032at2"/>
<dbReference type="InterPro" id="IPR054353">
    <property type="entry name" value="IstA-like_C"/>
</dbReference>
<evidence type="ECO:0000313" key="4">
    <source>
        <dbReference type="Proteomes" id="UP000314616"/>
    </source>
</evidence>
<accession>A0A5B8C7E3</accession>